<dbReference type="Pfam" id="PF00589">
    <property type="entry name" value="Phage_integrase"/>
    <property type="match status" value="1"/>
</dbReference>
<dbReference type="CDD" id="cd01189">
    <property type="entry name" value="INT_ICEBs1_C_like"/>
    <property type="match status" value="1"/>
</dbReference>
<evidence type="ECO:0000313" key="7">
    <source>
        <dbReference type="Proteomes" id="UP000017938"/>
    </source>
</evidence>
<dbReference type="PANTHER" id="PTHR30349">
    <property type="entry name" value="PHAGE INTEGRASE-RELATED"/>
    <property type="match status" value="1"/>
</dbReference>
<keyword evidence="2" id="KW-0238">DNA-binding</keyword>
<dbReference type="EMBL" id="CBFW010000125">
    <property type="protein sequence ID" value="CDC72780.1"/>
    <property type="molecule type" value="Genomic_DNA"/>
</dbReference>
<evidence type="ECO:0000256" key="4">
    <source>
        <dbReference type="SAM" id="MobiDB-lite"/>
    </source>
</evidence>
<sequence length="337" mass="38098">MVRSCHTTCRTALEKAVTEGLITTNPAIGCRLPPKKAKEMQVLTQDEIRRFLIQAHEEGYYEFFLLELTTGMRRGEILGLQWKDVNLDTGELHIRRQVVKKGTQALISKPKTKSSIRTILLPPGMVEILAELNKNATCDWVFPSPVKEGEPRNPDSLYGRFQKILQRAQCKKVRFHDLRHTFATMALENGMDIKTLSAMIGHISAETTLNIYSHITDTMQRQAAVKIDREIGGTDAQMPEFTQSVEPPKASEQAQATATPKPKFEPYKGKIRKPGTGCVTMINDHLYEGRFTPRVNGKRISKNVYAKTREECEEKLAELIKTMKAEIAEMKKQAKNA</sequence>
<accession>R6TKJ8</accession>
<keyword evidence="3" id="KW-0233">DNA recombination</keyword>
<gene>
    <name evidence="6" type="ORF">BN580_01083</name>
</gene>
<evidence type="ECO:0000256" key="3">
    <source>
        <dbReference type="ARBA" id="ARBA00023172"/>
    </source>
</evidence>
<dbReference type="InterPro" id="IPR002104">
    <property type="entry name" value="Integrase_catalytic"/>
</dbReference>
<dbReference type="InterPro" id="IPR050090">
    <property type="entry name" value="Tyrosine_recombinase_XerCD"/>
</dbReference>
<dbReference type="STRING" id="1263015.BN580_01083"/>
<dbReference type="SUPFAM" id="SSF56349">
    <property type="entry name" value="DNA breaking-rejoining enzymes"/>
    <property type="match status" value="1"/>
</dbReference>
<dbReference type="AlphaFoldDB" id="R6TKJ8"/>
<reference evidence="6" key="1">
    <citation type="submission" date="2012-11" db="EMBL/GenBank/DDBJ databases">
        <title>Dependencies among metagenomic species, viruses, plasmids and units of genetic variation.</title>
        <authorList>
            <person name="Nielsen H.B."/>
            <person name="Almeida M."/>
            <person name="Juncker A.S."/>
            <person name="Rasmussen S."/>
            <person name="Li J."/>
            <person name="Sunagawa S."/>
            <person name="Plichta D."/>
            <person name="Gautier L."/>
            <person name="Le Chatelier E."/>
            <person name="Peletier E."/>
            <person name="Bonde I."/>
            <person name="Nielsen T."/>
            <person name="Manichanh C."/>
            <person name="Arumugam M."/>
            <person name="Batto J."/>
            <person name="Santos M.B.Q.D."/>
            <person name="Blom N."/>
            <person name="Borruel N."/>
            <person name="Burgdorf K.S."/>
            <person name="Boumezbeur F."/>
            <person name="Casellas F."/>
            <person name="Dore J."/>
            <person name="Guarner F."/>
            <person name="Hansen T."/>
            <person name="Hildebrand F."/>
            <person name="Kaas R.S."/>
            <person name="Kennedy S."/>
            <person name="Kristiansen K."/>
            <person name="Kultima J.R."/>
            <person name="Leonard P."/>
            <person name="Levenez F."/>
            <person name="Lund O."/>
            <person name="Moumen B."/>
            <person name="Le Paslier D."/>
            <person name="Pons N."/>
            <person name="Pedersen O."/>
            <person name="Prifti E."/>
            <person name="Qin J."/>
            <person name="Raes J."/>
            <person name="Tap J."/>
            <person name="Tims S."/>
            <person name="Ussery D.W."/>
            <person name="Yamada T."/>
            <person name="MetaHit consortium"/>
            <person name="Renault P."/>
            <person name="Sicheritz-Ponten T."/>
            <person name="Bork P."/>
            <person name="Wang J."/>
            <person name="Brunak S."/>
            <person name="Ehrlich S.D."/>
        </authorList>
    </citation>
    <scope>NUCLEOTIDE SEQUENCE [LARGE SCALE GENOMIC DNA]</scope>
</reference>
<feature type="region of interest" description="Disordered" evidence="4">
    <location>
        <begin position="244"/>
        <end position="270"/>
    </location>
</feature>
<organism evidence="6 7">
    <name type="scientific">Candidatus Colimorpha enterica</name>
    <dbReference type="NCBI Taxonomy" id="3083063"/>
    <lineage>
        <taxon>Bacteria</taxon>
        <taxon>Pseudomonadati</taxon>
        <taxon>Bacteroidota</taxon>
        <taxon>Bacteroidia</taxon>
        <taxon>Bacteroidales</taxon>
        <taxon>Candidatus Colimorpha</taxon>
    </lineage>
</organism>
<dbReference type="Proteomes" id="UP000017938">
    <property type="component" value="Unassembled WGS sequence"/>
</dbReference>
<dbReference type="PROSITE" id="PS51898">
    <property type="entry name" value="TYR_RECOMBINASE"/>
    <property type="match status" value="1"/>
</dbReference>
<dbReference type="Gene3D" id="1.10.443.10">
    <property type="entry name" value="Intergrase catalytic core"/>
    <property type="match status" value="1"/>
</dbReference>
<dbReference type="GO" id="GO:0003677">
    <property type="term" value="F:DNA binding"/>
    <property type="evidence" value="ECO:0007669"/>
    <property type="project" value="UniProtKB-KW"/>
</dbReference>
<dbReference type="GO" id="GO:0015074">
    <property type="term" value="P:DNA integration"/>
    <property type="evidence" value="ECO:0007669"/>
    <property type="project" value="InterPro"/>
</dbReference>
<name>R6TKJ8_9BACT</name>
<dbReference type="Gene3D" id="1.10.150.130">
    <property type="match status" value="1"/>
</dbReference>
<evidence type="ECO:0000259" key="5">
    <source>
        <dbReference type="PROSITE" id="PS51898"/>
    </source>
</evidence>
<proteinExistence type="inferred from homology"/>
<feature type="domain" description="Tyr recombinase" evidence="5">
    <location>
        <begin position="38"/>
        <end position="227"/>
    </location>
</feature>
<dbReference type="InterPro" id="IPR011010">
    <property type="entry name" value="DNA_brk_join_enz"/>
</dbReference>
<protein>
    <submittedName>
        <fullName evidence="6">Site-specific recombinase XerD</fullName>
    </submittedName>
</protein>
<comment type="similarity">
    <text evidence="1">Belongs to the 'phage' integrase family.</text>
</comment>
<evidence type="ECO:0000313" key="6">
    <source>
        <dbReference type="EMBL" id="CDC72780.1"/>
    </source>
</evidence>
<dbReference type="InterPro" id="IPR010998">
    <property type="entry name" value="Integrase_recombinase_N"/>
</dbReference>
<dbReference type="InterPro" id="IPR013762">
    <property type="entry name" value="Integrase-like_cat_sf"/>
</dbReference>
<evidence type="ECO:0000256" key="2">
    <source>
        <dbReference type="ARBA" id="ARBA00023125"/>
    </source>
</evidence>
<dbReference type="PANTHER" id="PTHR30349:SF64">
    <property type="entry name" value="PROPHAGE INTEGRASE INTD-RELATED"/>
    <property type="match status" value="1"/>
</dbReference>
<dbReference type="GO" id="GO:0006310">
    <property type="term" value="P:DNA recombination"/>
    <property type="evidence" value="ECO:0007669"/>
    <property type="project" value="UniProtKB-KW"/>
</dbReference>
<comment type="caution">
    <text evidence="6">The sequence shown here is derived from an EMBL/GenBank/DDBJ whole genome shotgun (WGS) entry which is preliminary data.</text>
</comment>
<evidence type="ECO:0000256" key="1">
    <source>
        <dbReference type="ARBA" id="ARBA00008857"/>
    </source>
</evidence>